<accession>A0A2I4FNK7</accession>
<gene>
    <name evidence="2" type="primary">LOC109000703</name>
</gene>
<evidence type="ECO:0000313" key="2">
    <source>
        <dbReference type="RefSeq" id="XP_018833213.1"/>
    </source>
</evidence>
<evidence type="ECO:0000313" key="1">
    <source>
        <dbReference type="Proteomes" id="UP000235220"/>
    </source>
</evidence>
<protein>
    <submittedName>
        <fullName evidence="2">Uncharacterized protein LOC109000703</fullName>
    </submittedName>
</protein>
<sequence length="133" mass="14409">MGFSQKVASVENFAVDVATSFTDLHLSFLSFLPLDAHSFPILTEFTLSPKSQLRGSVILSDSSASSLSQYFILSPSLSSSTSTNCVLRIQNRFGFPHHGLSLRMLHLPSQVQGQGRIEAVGMFGVPMRSTSSV</sequence>
<keyword evidence="1" id="KW-1185">Reference proteome</keyword>
<dbReference type="AlphaFoldDB" id="A0A2I4FNK7"/>
<name>A0A2I4FNK7_JUGRE</name>
<dbReference type="Proteomes" id="UP000235220">
    <property type="component" value="Chromosome 4"/>
</dbReference>
<dbReference type="RefSeq" id="XP_018833213.1">
    <property type="nucleotide sequence ID" value="XM_018977668.2"/>
</dbReference>
<dbReference type="Gramene" id="Jr04_10510_p1">
    <property type="protein sequence ID" value="cds.Jr04_10510_p1"/>
    <property type="gene ID" value="Jr04_10510"/>
</dbReference>
<proteinExistence type="predicted"/>
<dbReference type="KEGG" id="jre:109000703"/>
<dbReference type="GeneID" id="109000703"/>
<organism evidence="1 2">
    <name type="scientific">Juglans regia</name>
    <name type="common">English walnut</name>
    <dbReference type="NCBI Taxonomy" id="51240"/>
    <lineage>
        <taxon>Eukaryota</taxon>
        <taxon>Viridiplantae</taxon>
        <taxon>Streptophyta</taxon>
        <taxon>Embryophyta</taxon>
        <taxon>Tracheophyta</taxon>
        <taxon>Spermatophyta</taxon>
        <taxon>Magnoliopsida</taxon>
        <taxon>eudicotyledons</taxon>
        <taxon>Gunneridae</taxon>
        <taxon>Pentapetalae</taxon>
        <taxon>rosids</taxon>
        <taxon>fabids</taxon>
        <taxon>Fagales</taxon>
        <taxon>Juglandaceae</taxon>
        <taxon>Juglans</taxon>
    </lineage>
</organism>
<reference evidence="2" key="1">
    <citation type="submission" date="2025-08" db="UniProtKB">
        <authorList>
            <consortium name="RefSeq"/>
        </authorList>
    </citation>
    <scope>IDENTIFICATION</scope>
    <source>
        <tissue evidence="2">Leaves</tissue>
    </source>
</reference>